<accession>A0ABU4Z1U0</accession>
<organism evidence="1 2">
    <name type="scientific">Mesorhizobium captivum</name>
    <dbReference type="NCBI Taxonomy" id="3072319"/>
    <lineage>
        <taxon>Bacteria</taxon>
        <taxon>Pseudomonadati</taxon>
        <taxon>Pseudomonadota</taxon>
        <taxon>Alphaproteobacteria</taxon>
        <taxon>Hyphomicrobiales</taxon>
        <taxon>Phyllobacteriaceae</taxon>
        <taxon>Mesorhizobium</taxon>
    </lineage>
</organism>
<comment type="caution">
    <text evidence="1">The sequence shown here is derived from an EMBL/GenBank/DDBJ whole genome shotgun (WGS) entry which is preliminary data.</text>
</comment>
<dbReference type="RefSeq" id="WP_320226873.1">
    <property type="nucleotide sequence ID" value="NZ_JAVIJC010000014.1"/>
</dbReference>
<gene>
    <name evidence="1" type="ORF">RFN29_15035</name>
</gene>
<protein>
    <submittedName>
        <fullName evidence="1">Uncharacterized protein</fullName>
    </submittedName>
</protein>
<sequence length="124" mass="13695">MTPFASVALIRRNGTIVFRPPRKERPDDVTQARKAAMRFWAGHLAGGDVLVKVILVREFGGKLEISERGPNDTNWIGYDREIRGAEAEPHIAACLGELGIDASAAMPPLPDVLNINGFVYRREI</sequence>
<keyword evidence="2" id="KW-1185">Reference proteome</keyword>
<evidence type="ECO:0000313" key="2">
    <source>
        <dbReference type="Proteomes" id="UP001271249"/>
    </source>
</evidence>
<evidence type="ECO:0000313" key="1">
    <source>
        <dbReference type="EMBL" id="MDX8492891.1"/>
    </source>
</evidence>
<dbReference type="EMBL" id="JAVIJC010000014">
    <property type="protein sequence ID" value="MDX8492891.1"/>
    <property type="molecule type" value="Genomic_DNA"/>
</dbReference>
<name>A0ABU4Z1U0_9HYPH</name>
<reference evidence="1 2" key="1">
    <citation type="submission" date="2023-08" db="EMBL/GenBank/DDBJ databases">
        <title>Implementing the SeqCode for naming new Mesorhizobium species isolated from Vachellia karroo root nodules.</title>
        <authorList>
            <person name="Van Lill M."/>
        </authorList>
    </citation>
    <scope>NUCLEOTIDE SEQUENCE [LARGE SCALE GENOMIC DNA]</scope>
    <source>
        <strain evidence="1 2">VK22B</strain>
    </source>
</reference>
<dbReference type="Proteomes" id="UP001271249">
    <property type="component" value="Unassembled WGS sequence"/>
</dbReference>
<proteinExistence type="predicted"/>